<dbReference type="InterPro" id="IPR021935">
    <property type="entry name" value="SGSM1/2_RBD"/>
</dbReference>
<dbReference type="GO" id="GO:0005096">
    <property type="term" value="F:GTPase activator activity"/>
    <property type="evidence" value="ECO:0007669"/>
    <property type="project" value="UniProtKB-KW"/>
</dbReference>
<dbReference type="Pfam" id="PF12068">
    <property type="entry name" value="PH_RBD"/>
    <property type="match status" value="1"/>
</dbReference>
<dbReference type="InterPro" id="IPR004012">
    <property type="entry name" value="Run_dom"/>
</dbReference>
<dbReference type="OrthoDB" id="10264062at2759"/>
<proteinExistence type="inferred from homology"/>
<evidence type="ECO:0000259" key="3">
    <source>
        <dbReference type="PROSITE" id="PS50086"/>
    </source>
</evidence>
<feature type="domain" description="Rab-GAP TBC" evidence="3">
    <location>
        <begin position="574"/>
        <end position="992"/>
    </location>
</feature>
<dbReference type="Gene3D" id="1.10.8.270">
    <property type="entry name" value="putative rabgap domain of human tbc1 domain family member 14 like domains"/>
    <property type="match status" value="1"/>
</dbReference>
<evidence type="ECO:0000256" key="2">
    <source>
        <dbReference type="ARBA" id="ARBA00034124"/>
    </source>
</evidence>
<evidence type="ECO:0000313" key="5">
    <source>
        <dbReference type="EMBL" id="CAF0784907.1"/>
    </source>
</evidence>
<dbReference type="PROSITE" id="PS50086">
    <property type="entry name" value="TBC_RABGAP"/>
    <property type="match status" value="1"/>
</dbReference>
<feature type="domain" description="RUN" evidence="4">
    <location>
        <begin position="35"/>
        <end position="212"/>
    </location>
</feature>
<dbReference type="Gene3D" id="2.30.29.230">
    <property type="match status" value="1"/>
</dbReference>
<dbReference type="PROSITE" id="PS50826">
    <property type="entry name" value="RUN"/>
    <property type="match status" value="1"/>
</dbReference>
<keyword evidence="6" id="KW-1185">Reference proteome</keyword>
<dbReference type="PANTHER" id="PTHR22957">
    <property type="entry name" value="TBC1 DOMAIN FAMILY MEMBER GTPASE-ACTIVATING PROTEIN"/>
    <property type="match status" value="1"/>
</dbReference>
<keyword evidence="1" id="KW-0343">GTPase activation</keyword>
<evidence type="ECO:0000256" key="1">
    <source>
        <dbReference type="ARBA" id="ARBA00022468"/>
    </source>
</evidence>
<name>A0A813RRK8_9BILA</name>
<evidence type="ECO:0000313" key="6">
    <source>
        <dbReference type="Proteomes" id="UP000663879"/>
    </source>
</evidence>
<dbReference type="EMBL" id="CAJNOC010000631">
    <property type="protein sequence ID" value="CAF0784907.1"/>
    <property type="molecule type" value="Genomic_DNA"/>
</dbReference>
<dbReference type="Pfam" id="PF02759">
    <property type="entry name" value="RUN"/>
    <property type="match status" value="1"/>
</dbReference>
<accession>A0A813RRK8</accession>
<protein>
    <submittedName>
        <fullName evidence="5">Uncharacterized protein</fullName>
    </submittedName>
</protein>
<reference evidence="5" key="1">
    <citation type="submission" date="2021-02" db="EMBL/GenBank/DDBJ databases">
        <authorList>
            <person name="Nowell W R."/>
        </authorList>
    </citation>
    <scope>NUCLEOTIDE SEQUENCE</scope>
    <source>
        <strain evidence="5">Ploen Becks lab</strain>
    </source>
</reference>
<dbReference type="SMART" id="SM00164">
    <property type="entry name" value="TBC"/>
    <property type="match status" value="1"/>
</dbReference>
<dbReference type="Gene3D" id="1.10.472.80">
    <property type="entry name" value="Ypt/Rab-GAP domain of gyp1p, domain 3"/>
    <property type="match status" value="1"/>
</dbReference>
<evidence type="ECO:0000259" key="4">
    <source>
        <dbReference type="PROSITE" id="PS50826"/>
    </source>
</evidence>
<dbReference type="SUPFAM" id="SSF140741">
    <property type="entry name" value="RUN domain-like"/>
    <property type="match status" value="1"/>
</dbReference>
<dbReference type="Proteomes" id="UP000663879">
    <property type="component" value="Unassembled WGS sequence"/>
</dbReference>
<dbReference type="SUPFAM" id="SSF47923">
    <property type="entry name" value="Ypt/Rab-GAP domain of gyp1p"/>
    <property type="match status" value="2"/>
</dbReference>
<comment type="similarity">
    <text evidence="2">Belongs to the RUTBC family.</text>
</comment>
<dbReference type="Pfam" id="PF00566">
    <property type="entry name" value="RabGAP-TBC"/>
    <property type="match status" value="1"/>
</dbReference>
<dbReference type="FunFam" id="1.10.8.270:FF:000064">
    <property type="entry name" value="Small G protein-signaling modulator 1b"/>
    <property type="match status" value="1"/>
</dbReference>
<dbReference type="InterPro" id="IPR035969">
    <property type="entry name" value="Rab-GAP_TBC_sf"/>
</dbReference>
<comment type="caution">
    <text evidence="5">The sequence shown here is derived from an EMBL/GenBank/DDBJ whole genome shotgun (WGS) entry which is preliminary data.</text>
</comment>
<sequence length="1062" mass="123870">MPQSDEKEIREKLLNNVKKEVKQLMELSATCKFIHENNHSFTNFCSTIDSCLLHGLKKDFLNKPSSYDLVKKISKDCKPAKEIVKIFNELESNLNNHQSDKNNKENKNSSSLFQKLFSTNNSKNSLNPETINHYVPLYLDNLNNLNTLWIKIAILKKCLNDIVDFLIKNSNKFYHPFALMNDSFDSAVFVALIAGPCAFDKYTRFKTIENAEPDADELIRRHKLNMTSPNRSPCRTVKSRLQMVNLNSLDNHQNANRFSVCNIKEFVESLHQNVTSQLIYGKNHVIVNQKEKSFAGYLSLHLNPNGLILNWTPNEILNGSYTDEDEILKPKNLNNINDLIIFIQLDTISYLHCHQQNTNVLQIIFVAQDGAQYPPIQFTDAPSLIHFLQSLQNGLKPIYKLCPNDWENVINSNKMPIIIKKVFASINSDLNELSTNLSPISPENYNSKPHVHLSPINNDNVFAASTPETLKQEKVEIKNLCDDIEYKILSRAFYGWLNYHKETKTVNKHLVKLLNHEPTKIEEKKNTIHHPIDEILETYVKNGQKIDEFIWNKIIQCENFDHDLFYKIIYLNGIQTNELRRQIWPFILGLYSFEMNQEQIELKNKLVNRNYEKLISEWKPYEEQVRINDEKKLNFSLSQGTPSKEDDSGICSDMTQTTLFSTSDFNSDNTPKKLETKRLFNKVKAKQMQTPSKFSFFNLSTNQNESRADLYNLRNEDKGTFLKAKNFLTKIIRQPSCENLLESKEVTSPRNSKILTIDEIYKELAQMLVSNAILKSKYELENELAINEQNSKAKFDLISPIKIETDKSNCGLSCVSPLSLDSCLSNNSLNEKSFDKELFDAFALNMHRIDKDVLRCDRNFWYFSSVDNLNKLRNIIYTYVWETIDVGYIQGMCDLIAPILVILDDEAMVYECFKKLMTKMSQNFVSNAEMDKNFSNMRSLVQILDHELFEHMNSRGDHTQFYFTYRWFLLDFKRELVYKDIFTVWETIWASKKYLKTDSFSLFIALALVETYRDIILENHMDFTDIIKFFNEMSEKHDVKETLDLARDLVNKLKNLIEEKYK</sequence>
<organism evidence="5 6">
    <name type="scientific">Brachionus calyciflorus</name>
    <dbReference type="NCBI Taxonomy" id="104777"/>
    <lineage>
        <taxon>Eukaryota</taxon>
        <taxon>Metazoa</taxon>
        <taxon>Spiralia</taxon>
        <taxon>Gnathifera</taxon>
        <taxon>Rotifera</taxon>
        <taxon>Eurotatoria</taxon>
        <taxon>Monogononta</taxon>
        <taxon>Pseudotrocha</taxon>
        <taxon>Ploima</taxon>
        <taxon>Brachionidae</taxon>
        <taxon>Brachionus</taxon>
    </lineage>
</organism>
<dbReference type="GO" id="GO:0031410">
    <property type="term" value="C:cytoplasmic vesicle"/>
    <property type="evidence" value="ECO:0007669"/>
    <property type="project" value="UniProtKB-ARBA"/>
</dbReference>
<dbReference type="InterPro" id="IPR037213">
    <property type="entry name" value="Run_dom_sf"/>
</dbReference>
<dbReference type="InterPro" id="IPR000195">
    <property type="entry name" value="Rab-GAP-TBC_dom"/>
</dbReference>
<dbReference type="PANTHER" id="PTHR22957:SF502">
    <property type="entry name" value="SMALL G PROTEIN SIGNALING MODULATOR 2-RELATED"/>
    <property type="match status" value="1"/>
</dbReference>
<gene>
    <name evidence="5" type="ORF">OXX778_LOCUS5661</name>
</gene>
<dbReference type="AlphaFoldDB" id="A0A813RRK8"/>
<dbReference type="Gene3D" id="1.20.58.900">
    <property type="match status" value="1"/>
</dbReference>